<name>X0VI67_9ZZZZ</name>
<accession>X0VI67</accession>
<comment type="caution">
    <text evidence="1">The sequence shown here is derived from an EMBL/GenBank/DDBJ whole genome shotgun (WGS) entry which is preliminary data.</text>
</comment>
<reference evidence="1" key="1">
    <citation type="journal article" date="2014" name="Front. Microbiol.">
        <title>High frequency of phylogenetically diverse reductive dehalogenase-homologous genes in deep subseafloor sedimentary metagenomes.</title>
        <authorList>
            <person name="Kawai M."/>
            <person name="Futagami T."/>
            <person name="Toyoda A."/>
            <person name="Takaki Y."/>
            <person name="Nishi S."/>
            <person name="Hori S."/>
            <person name="Arai W."/>
            <person name="Tsubouchi T."/>
            <person name="Morono Y."/>
            <person name="Uchiyama I."/>
            <person name="Ito T."/>
            <person name="Fujiyama A."/>
            <person name="Inagaki F."/>
            <person name="Takami H."/>
        </authorList>
    </citation>
    <scope>NUCLEOTIDE SEQUENCE</scope>
    <source>
        <strain evidence="1">Expedition CK06-06</strain>
    </source>
</reference>
<gene>
    <name evidence="1" type="ORF">S01H1_45381</name>
</gene>
<evidence type="ECO:0000313" key="1">
    <source>
        <dbReference type="EMBL" id="GAG00256.1"/>
    </source>
</evidence>
<organism evidence="1">
    <name type="scientific">marine sediment metagenome</name>
    <dbReference type="NCBI Taxonomy" id="412755"/>
    <lineage>
        <taxon>unclassified sequences</taxon>
        <taxon>metagenomes</taxon>
        <taxon>ecological metagenomes</taxon>
    </lineage>
</organism>
<proteinExistence type="predicted"/>
<sequence length="58" mass="6435">MPSGTVLTTSTIAENKKGCPIHDPQVPVKIGIGTRDELNEILKTRNFRCTCFTKDETE</sequence>
<dbReference type="EMBL" id="BARS01028993">
    <property type="protein sequence ID" value="GAG00256.1"/>
    <property type="molecule type" value="Genomic_DNA"/>
</dbReference>
<protein>
    <submittedName>
        <fullName evidence="1">Uncharacterized protein</fullName>
    </submittedName>
</protein>
<dbReference type="AlphaFoldDB" id="X0VI67"/>